<gene>
    <name evidence="2" type="ORF">B9G98_01662</name>
</gene>
<evidence type="ECO:0000313" key="2">
    <source>
        <dbReference type="EMBL" id="PRT54042.1"/>
    </source>
</evidence>
<proteinExistence type="predicted"/>
<reference evidence="2 3" key="1">
    <citation type="submission" date="2017-04" db="EMBL/GenBank/DDBJ databases">
        <title>Genome sequencing of [Candida] sorbophila.</title>
        <authorList>
            <person name="Ahn J.O."/>
        </authorList>
    </citation>
    <scope>NUCLEOTIDE SEQUENCE [LARGE SCALE GENOMIC DNA]</scope>
    <source>
        <strain evidence="2 3">DS02</strain>
    </source>
</reference>
<keyword evidence="3" id="KW-1185">Reference proteome</keyword>
<comment type="caution">
    <text evidence="2">The sequence shown here is derived from an EMBL/GenBank/DDBJ whole genome shotgun (WGS) entry which is preliminary data.</text>
</comment>
<evidence type="ECO:0000313" key="3">
    <source>
        <dbReference type="Proteomes" id="UP000238350"/>
    </source>
</evidence>
<dbReference type="Pfam" id="PF01398">
    <property type="entry name" value="JAB"/>
    <property type="match status" value="1"/>
</dbReference>
<dbReference type="PANTHER" id="PTHR10540:SF7">
    <property type="entry name" value="26S PROTEASOME NON-ATPASE REGULATORY SUBUNIT 7"/>
    <property type="match status" value="1"/>
</dbReference>
<dbReference type="GO" id="GO:0000502">
    <property type="term" value="C:proteasome complex"/>
    <property type="evidence" value="ECO:0007669"/>
    <property type="project" value="TreeGrafter"/>
</dbReference>
<dbReference type="RefSeq" id="XP_024663988.1">
    <property type="nucleotide sequence ID" value="XM_024808220.1"/>
</dbReference>
<protein>
    <submittedName>
        <fullName evidence="2">COP9 signalosome complex subunit 6</fullName>
    </submittedName>
</protein>
<dbReference type="EMBL" id="NDIQ01000001">
    <property type="protein sequence ID" value="PRT54042.1"/>
    <property type="molecule type" value="Genomic_DNA"/>
</dbReference>
<organism evidence="2 3">
    <name type="scientific">Wickerhamiella sorbophila</name>
    <dbReference type="NCBI Taxonomy" id="45607"/>
    <lineage>
        <taxon>Eukaryota</taxon>
        <taxon>Fungi</taxon>
        <taxon>Dikarya</taxon>
        <taxon>Ascomycota</taxon>
        <taxon>Saccharomycotina</taxon>
        <taxon>Dipodascomycetes</taxon>
        <taxon>Dipodascales</taxon>
        <taxon>Trichomonascaceae</taxon>
        <taxon>Wickerhamiella</taxon>
    </lineage>
</organism>
<dbReference type="OrthoDB" id="1378at2759"/>
<accession>A0A2T0FGB6</accession>
<evidence type="ECO:0000259" key="1">
    <source>
        <dbReference type="Pfam" id="PF01398"/>
    </source>
</evidence>
<dbReference type="Gene3D" id="3.40.140.10">
    <property type="entry name" value="Cytidine Deaminase, domain 2"/>
    <property type="match status" value="1"/>
</dbReference>
<sequence>MPSAGVHPIALLSVCELCTRAQLRQDTTPVIGGLYGTVVNDFIEIWYAFEVRREGSGIDTKFLIDKDGLLKTTNPAMQLLGWFRTEMGAENMDSWVYSIHAQVESVVPNPLLCTFSVPIPQDSTEFPVRAFKLGEAGIIEIPVEFSLDRPEETAVNDVMTMRSKSKGAVSDQLAKQTNAMILLHERLVVLRDYLQKALDCDNVDQGVVAKIVTAVDLLVRENDVLHTQESEHTEVGVITEVLAAVILNCDKKLLQNADKF</sequence>
<dbReference type="AlphaFoldDB" id="A0A2T0FGB6"/>
<dbReference type="STRING" id="45607.A0A2T0FGB6"/>
<dbReference type="GO" id="GO:0008237">
    <property type="term" value="F:metallopeptidase activity"/>
    <property type="evidence" value="ECO:0007669"/>
    <property type="project" value="InterPro"/>
</dbReference>
<dbReference type="GO" id="GO:0043161">
    <property type="term" value="P:proteasome-mediated ubiquitin-dependent protein catabolic process"/>
    <property type="evidence" value="ECO:0007669"/>
    <property type="project" value="TreeGrafter"/>
</dbReference>
<feature type="domain" description="JAB1/MPN/MOV34 metalloenzyme" evidence="1">
    <location>
        <begin position="6"/>
        <end position="109"/>
    </location>
</feature>
<name>A0A2T0FGB6_9ASCO</name>
<dbReference type="GeneID" id="36515411"/>
<dbReference type="Proteomes" id="UP000238350">
    <property type="component" value="Unassembled WGS sequence"/>
</dbReference>
<dbReference type="PANTHER" id="PTHR10540">
    <property type="entry name" value="EUKARYOTIC TRANSLATION INITIATION FACTOR 3 SUBUNIT F-RELATED"/>
    <property type="match status" value="1"/>
</dbReference>
<dbReference type="InterPro" id="IPR000555">
    <property type="entry name" value="JAMM/MPN+_dom"/>
</dbReference>